<feature type="domain" description="Glycosyl transferase family 1" evidence="1">
    <location>
        <begin position="205"/>
        <end position="357"/>
    </location>
</feature>
<dbReference type="PANTHER" id="PTHR12526">
    <property type="entry name" value="GLYCOSYLTRANSFERASE"/>
    <property type="match status" value="1"/>
</dbReference>
<dbReference type="Gene3D" id="3.40.50.2000">
    <property type="entry name" value="Glycogen Phosphorylase B"/>
    <property type="match status" value="2"/>
</dbReference>
<reference evidence="3 4" key="1">
    <citation type="submission" date="2019-02" db="EMBL/GenBank/DDBJ databases">
        <title>Deep-cultivation of Planctomycetes and their phenomic and genomic characterization uncovers novel biology.</title>
        <authorList>
            <person name="Wiegand S."/>
            <person name="Jogler M."/>
            <person name="Boedeker C."/>
            <person name="Pinto D."/>
            <person name="Vollmers J."/>
            <person name="Rivas-Marin E."/>
            <person name="Kohn T."/>
            <person name="Peeters S.H."/>
            <person name="Heuer A."/>
            <person name="Rast P."/>
            <person name="Oberbeckmann S."/>
            <person name="Bunk B."/>
            <person name="Jeske O."/>
            <person name="Meyerdierks A."/>
            <person name="Storesund J.E."/>
            <person name="Kallscheuer N."/>
            <person name="Luecker S."/>
            <person name="Lage O.M."/>
            <person name="Pohl T."/>
            <person name="Merkel B.J."/>
            <person name="Hornburger P."/>
            <person name="Mueller R.-W."/>
            <person name="Bruemmer F."/>
            <person name="Labrenz M."/>
            <person name="Spormann A.M."/>
            <person name="Op Den Camp H."/>
            <person name="Overmann J."/>
            <person name="Amann R."/>
            <person name="Jetten M.S.M."/>
            <person name="Mascher T."/>
            <person name="Medema M.H."/>
            <person name="Devos D.P."/>
            <person name="Kaster A.-K."/>
            <person name="Ovreas L."/>
            <person name="Rohde M."/>
            <person name="Galperin M.Y."/>
            <person name="Jogler C."/>
        </authorList>
    </citation>
    <scope>NUCLEOTIDE SEQUENCE [LARGE SCALE GENOMIC DNA]</scope>
    <source>
        <strain evidence="3 4">CA13</strain>
    </source>
</reference>
<evidence type="ECO:0000259" key="1">
    <source>
        <dbReference type="Pfam" id="PF00534"/>
    </source>
</evidence>
<dbReference type="GO" id="GO:0043750">
    <property type="term" value="F:phosphatidylinositol alpha-mannosyltransferase activity"/>
    <property type="evidence" value="ECO:0007669"/>
    <property type="project" value="UniProtKB-EC"/>
</dbReference>
<dbReference type="InterPro" id="IPR028098">
    <property type="entry name" value="Glyco_trans_4-like_N"/>
</dbReference>
<dbReference type="Proteomes" id="UP000315010">
    <property type="component" value="Unassembled WGS sequence"/>
</dbReference>
<name>A0A5C5YYL2_9BACT</name>
<sequence>MKILHCDRAGALAIWQVVENLSTTLPDGIEIVGCRVHGFRSSLEPVAFSSRIVGSDIYLKPGRLPALSRLLEAFQFVRAFRKLLLRERPDIVHLHFAMPGILSKLVLTFPSNRKVILVSTGHELFGSMNALLRGGTRLFEFRSNAVVYVSQSVGRSYRPSFDPDESGVDREDTRHRVIYNGIDTNAIQNVVQQVNAKVPMTPSVRRPTLLSVGRLVQEKGHELVIQALPGLVRQHPDLCYVVLGEGPYRGHLLELARSLDVAQHVQLSGWIDHDQAIRQMVLADVVIMPSRSVQEGFGLALAEAMLCGTPIVASRIPVFEEVADDDSNALRFFTDGDSSSLGQTISDVLASDPNEANFDLLSQRVREKFDVQRMSQAYADLYAEVLADSQTRGR</sequence>
<dbReference type="AlphaFoldDB" id="A0A5C5YYL2"/>
<dbReference type="InterPro" id="IPR001296">
    <property type="entry name" value="Glyco_trans_1"/>
</dbReference>
<accession>A0A5C5YYL2</accession>
<proteinExistence type="predicted"/>
<comment type="caution">
    <text evidence="3">The sequence shown here is derived from an EMBL/GenBank/DDBJ whole genome shotgun (WGS) entry which is preliminary data.</text>
</comment>
<keyword evidence="4" id="KW-1185">Reference proteome</keyword>
<organism evidence="3 4">
    <name type="scientific">Novipirellula herctigrandis</name>
    <dbReference type="NCBI Taxonomy" id="2527986"/>
    <lineage>
        <taxon>Bacteria</taxon>
        <taxon>Pseudomonadati</taxon>
        <taxon>Planctomycetota</taxon>
        <taxon>Planctomycetia</taxon>
        <taxon>Pirellulales</taxon>
        <taxon>Pirellulaceae</taxon>
        <taxon>Novipirellula</taxon>
    </lineage>
</organism>
<dbReference type="Pfam" id="PF13439">
    <property type="entry name" value="Glyco_transf_4"/>
    <property type="match status" value="1"/>
</dbReference>
<evidence type="ECO:0000313" key="3">
    <source>
        <dbReference type="EMBL" id="TWT80134.1"/>
    </source>
</evidence>
<dbReference type="EC" id="2.4.1.345" evidence="3"/>
<dbReference type="Pfam" id="PF00534">
    <property type="entry name" value="Glycos_transf_1"/>
    <property type="match status" value="1"/>
</dbReference>
<keyword evidence="3" id="KW-0808">Transferase</keyword>
<evidence type="ECO:0000313" key="4">
    <source>
        <dbReference type="Proteomes" id="UP000315010"/>
    </source>
</evidence>
<protein>
    <submittedName>
        <fullName evidence="3">GDP-mannose-dependent alpha-(1-6)-phosphatidylinositol monomannoside mannosyltransferase</fullName>
        <ecNumber evidence="3">2.4.1.345</ecNumber>
    </submittedName>
</protein>
<dbReference type="SUPFAM" id="SSF53756">
    <property type="entry name" value="UDP-Glycosyltransferase/glycogen phosphorylase"/>
    <property type="match status" value="1"/>
</dbReference>
<feature type="domain" description="Glycosyltransferase subfamily 4-like N-terminal" evidence="2">
    <location>
        <begin position="33"/>
        <end position="185"/>
    </location>
</feature>
<dbReference type="CDD" id="cd03801">
    <property type="entry name" value="GT4_PimA-like"/>
    <property type="match status" value="1"/>
</dbReference>
<dbReference type="OrthoDB" id="232381at2"/>
<keyword evidence="3" id="KW-0328">Glycosyltransferase</keyword>
<dbReference type="EMBL" id="SJPJ01000001">
    <property type="protein sequence ID" value="TWT80134.1"/>
    <property type="molecule type" value="Genomic_DNA"/>
</dbReference>
<gene>
    <name evidence="3" type="primary">pimB_2</name>
    <name evidence="3" type="ORF">CA13_15470</name>
</gene>
<evidence type="ECO:0000259" key="2">
    <source>
        <dbReference type="Pfam" id="PF13439"/>
    </source>
</evidence>